<gene>
    <name evidence="3" type="ORF">ABGN05_12980</name>
</gene>
<proteinExistence type="predicted"/>
<feature type="compositionally biased region" description="Basic and acidic residues" evidence="1">
    <location>
        <begin position="194"/>
        <end position="209"/>
    </location>
</feature>
<feature type="compositionally biased region" description="Low complexity" evidence="1">
    <location>
        <begin position="354"/>
        <end position="382"/>
    </location>
</feature>
<feature type="region of interest" description="Disordered" evidence="1">
    <location>
        <begin position="155"/>
        <end position="178"/>
    </location>
</feature>
<feature type="domain" description="SPOR" evidence="2">
    <location>
        <begin position="981"/>
        <end position="1064"/>
    </location>
</feature>
<feature type="region of interest" description="Disordered" evidence="1">
    <location>
        <begin position="824"/>
        <end position="964"/>
    </location>
</feature>
<protein>
    <submittedName>
        <fullName evidence="3">SPOR domain-containing protein</fullName>
    </submittedName>
</protein>
<feature type="compositionally biased region" description="Low complexity" evidence="1">
    <location>
        <begin position="860"/>
        <end position="870"/>
    </location>
</feature>
<feature type="compositionally biased region" description="Low complexity" evidence="1">
    <location>
        <begin position="904"/>
        <end position="918"/>
    </location>
</feature>
<feature type="region of interest" description="Disordered" evidence="1">
    <location>
        <begin position="258"/>
        <end position="387"/>
    </location>
</feature>
<feature type="region of interest" description="Disordered" evidence="1">
    <location>
        <begin position="768"/>
        <end position="792"/>
    </location>
</feature>
<dbReference type="EMBL" id="JBDPGJ010000003">
    <property type="protein sequence ID" value="MEX0406584.1"/>
    <property type="molecule type" value="Genomic_DNA"/>
</dbReference>
<keyword evidence="4" id="KW-1185">Reference proteome</keyword>
<feature type="compositionally biased region" description="Basic and acidic residues" evidence="1">
    <location>
        <begin position="778"/>
        <end position="790"/>
    </location>
</feature>
<dbReference type="RefSeq" id="WP_367954479.1">
    <property type="nucleotide sequence ID" value="NZ_JBDPGJ010000003.1"/>
</dbReference>
<reference evidence="3 4" key="1">
    <citation type="submission" date="2024-05" db="EMBL/GenBank/DDBJ databases">
        <authorList>
            <person name="Jiang F."/>
        </authorList>
    </citation>
    <scope>NUCLEOTIDE SEQUENCE [LARGE SCALE GENOMIC DNA]</scope>
    <source>
        <strain evidence="3 4">LZ166</strain>
    </source>
</reference>
<dbReference type="Proteomes" id="UP001556692">
    <property type="component" value="Unassembled WGS sequence"/>
</dbReference>
<organism evidence="3 4">
    <name type="scientific">Aquibium pacificus</name>
    <dbReference type="NCBI Taxonomy" id="3153579"/>
    <lineage>
        <taxon>Bacteria</taxon>
        <taxon>Pseudomonadati</taxon>
        <taxon>Pseudomonadota</taxon>
        <taxon>Alphaproteobacteria</taxon>
        <taxon>Hyphomicrobiales</taxon>
        <taxon>Phyllobacteriaceae</taxon>
        <taxon>Aquibium</taxon>
    </lineage>
</organism>
<dbReference type="Gene3D" id="3.30.70.1070">
    <property type="entry name" value="Sporulation related repeat"/>
    <property type="match status" value="1"/>
</dbReference>
<comment type="caution">
    <text evidence="3">The sequence shown here is derived from an EMBL/GenBank/DDBJ whole genome shotgun (WGS) entry which is preliminary data.</text>
</comment>
<evidence type="ECO:0000256" key="1">
    <source>
        <dbReference type="SAM" id="MobiDB-lite"/>
    </source>
</evidence>
<dbReference type="InterPro" id="IPR007730">
    <property type="entry name" value="SPOR-like_dom"/>
</dbReference>
<accession>A0ABV3SKR4</accession>
<dbReference type="PROSITE" id="PS51724">
    <property type="entry name" value="SPOR"/>
    <property type="match status" value="1"/>
</dbReference>
<name>A0ABV3SKR4_9HYPH</name>
<dbReference type="InterPro" id="IPR036680">
    <property type="entry name" value="SPOR-like_sf"/>
</dbReference>
<evidence type="ECO:0000313" key="3">
    <source>
        <dbReference type="EMBL" id="MEX0406584.1"/>
    </source>
</evidence>
<evidence type="ECO:0000313" key="4">
    <source>
        <dbReference type="Proteomes" id="UP001556692"/>
    </source>
</evidence>
<evidence type="ECO:0000259" key="2">
    <source>
        <dbReference type="PROSITE" id="PS51724"/>
    </source>
</evidence>
<feature type="region of interest" description="Disordered" evidence="1">
    <location>
        <begin position="194"/>
        <end position="214"/>
    </location>
</feature>
<dbReference type="Pfam" id="PF05036">
    <property type="entry name" value="SPOR"/>
    <property type="match status" value="1"/>
</dbReference>
<sequence length="1064" mass="111508">MADLKQLKAKPLVDFRESDPLAELTRIMGLSSQSSEDGAMDDFGIDLERELLGDFGDAEPAAMKDAPATRPDEDMFIDEDHVVAEVTPHHPAVTRAEHSSVEVRPRGEAIMTSQPARPALRVVDHPANSHETGSSSGDQSLEDELEALLSMDAAGEVTSGQPEAVPADVVEPQDRDDPLDRLEAFSKDWFARRRAQHEDPRPEPEKAVAGDDLSTLDEIDDLALADEDLTVEPQDAPVSYVDEVPVEAETFVAHDVVRPEESEAELEAEAVAMAPAPRSEPEPDLAPAPVAASPRPAFDPSADPFADLMAMGRPAPAADQQTPVDVVKSEPPAASAPDVRRTWATSREGPRYVAAAPMPEAEAPELEANIIPAPEQPAAEAEASVRHSPVAPSRFSIGRVAAPRMPVAAPVETAPAAPAVEPFESMEPEQRVEADEQEVAVGDDTFQDDDFDLGHMLETELAAEAEQIALRANPAPQPGPTEPAALGHAARQPIWGDFGEPDIDTVEVPVTQVDVAHEFDIPDLVFEDEPSRPGEQDELDLEFASAFEDLSSGRRIEPASYEPRKAFAAAAPADFSAAPAASQNDRMHARTAVEAEYPIDDLEGFWDEAQETDGYAIAEPETGQVWADDVYGEAPHDPGNFPSAFYADGPAEAAEPAPRRRRGLAIAAVVAGLAVAGGIGAFMLSFGSGGDDAAPVLVQVDPTPVKVRPEKPGGTIIPNEDKAVYDRVASGGENAAPAQEKLLSASEEPIDIAPKAAAVEADTSLPGVESPLVEEGEPVARAKAEDRVEQEIVDDTASPADEIASVAPRKVRTLIVRPDGTLVPREEPVAAEPQEPVRQASLSEPAAVPAATFESTSDNQAAAPAAEPEATQPPPAGVIEKPASQEVAAPAAAAAPETASNDVAAEPTPAAGTPETAPVRVVESKSFKPAGGSTPDRGPVAPARPSDQPVEIVGSAGGNAQRGTQVAAAAPATAQPPAIPAAPAGGWSMQIASQPSPEGAQKSYVDLAQRYGSILGGRGVNIVKADIAGKGTFWRVRIPAQSKAEAVELCERFKAAGGSCFIAK</sequence>
<feature type="compositionally biased region" description="Low complexity" evidence="1">
    <location>
        <begin position="287"/>
        <end position="296"/>
    </location>
</feature>